<gene>
    <name evidence="1" type="ORF">WJX81_001048</name>
</gene>
<organism evidence="1 2">
    <name type="scientific">Elliptochloris bilobata</name>
    <dbReference type="NCBI Taxonomy" id="381761"/>
    <lineage>
        <taxon>Eukaryota</taxon>
        <taxon>Viridiplantae</taxon>
        <taxon>Chlorophyta</taxon>
        <taxon>core chlorophytes</taxon>
        <taxon>Trebouxiophyceae</taxon>
        <taxon>Trebouxiophyceae incertae sedis</taxon>
        <taxon>Elliptochloris clade</taxon>
        <taxon>Elliptochloris</taxon>
    </lineage>
</organism>
<comment type="caution">
    <text evidence="1">The sequence shown here is derived from an EMBL/GenBank/DDBJ whole genome shotgun (WGS) entry which is preliminary data.</text>
</comment>
<dbReference type="AlphaFoldDB" id="A0AAW1R0R9"/>
<protein>
    <submittedName>
        <fullName evidence="1">Uncharacterized protein</fullName>
    </submittedName>
</protein>
<reference evidence="1 2" key="1">
    <citation type="journal article" date="2024" name="Nat. Commun.">
        <title>Phylogenomics reveals the evolutionary origins of lichenization in chlorophyte algae.</title>
        <authorList>
            <person name="Puginier C."/>
            <person name="Libourel C."/>
            <person name="Otte J."/>
            <person name="Skaloud P."/>
            <person name="Haon M."/>
            <person name="Grisel S."/>
            <person name="Petersen M."/>
            <person name="Berrin J.G."/>
            <person name="Delaux P.M."/>
            <person name="Dal Grande F."/>
            <person name="Keller J."/>
        </authorList>
    </citation>
    <scope>NUCLEOTIDE SEQUENCE [LARGE SCALE GENOMIC DNA]</scope>
    <source>
        <strain evidence="1 2">SAG 245.80</strain>
    </source>
</reference>
<accession>A0AAW1R0R9</accession>
<evidence type="ECO:0000313" key="2">
    <source>
        <dbReference type="Proteomes" id="UP001445335"/>
    </source>
</evidence>
<dbReference type="Proteomes" id="UP001445335">
    <property type="component" value="Unassembled WGS sequence"/>
</dbReference>
<sequence length="66" mass="7066">MPRCKLYRCARLVKHGWKGVAKSHGPAKQVIATKFNAAQGVHGGKGSSAGYAAGTVIMWQAGREER</sequence>
<keyword evidence="2" id="KW-1185">Reference proteome</keyword>
<evidence type="ECO:0000313" key="1">
    <source>
        <dbReference type="EMBL" id="KAK9827291.1"/>
    </source>
</evidence>
<name>A0AAW1R0R9_9CHLO</name>
<proteinExistence type="predicted"/>
<dbReference type="EMBL" id="JALJOU010000059">
    <property type="protein sequence ID" value="KAK9827291.1"/>
    <property type="molecule type" value="Genomic_DNA"/>
</dbReference>